<feature type="region of interest" description="Disordered" evidence="12">
    <location>
        <begin position="422"/>
        <end position="450"/>
    </location>
</feature>
<comment type="function">
    <text evidence="9 11">Component of the SRB8-11 complex. The SRB8-11 complex is a regulatory module of the Mediator complex which is itself involved in regulation of basal and activated RNA polymerase II-dependent transcription. The SRB8-11 complex may be involved in the transcriptional repression of a subset of genes regulated by Mediator. It may inhibit the association of the Mediator complex with RNA polymerase II to form the holoenzyme complex.</text>
</comment>
<keyword evidence="4 11" id="KW-0678">Repressor</keyword>
<feature type="domain" description="MID" evidence="15">
    <location>
        <begin position="1005"/>
        <end position="1178"/>
    </location>
</feature>
<feature type="compositionally biased region" description="Basic and acidic residues" evidence="12">
    <location>
        <begin position="594"/>
        <end position="603"/>
    </location>
</feature>
<feature type="region of interest" description="Disordered" evidence="12">
    <location>
        <begin position="746"/>
        <end position="796"/>
    </location>
</feature>
<accession>A0A9P8V0M0</accession>
<dbReference type="Proteomes" id="UP000770015">
    <property type="component" value="Unassembled WGS sequence"/>
</dbReference>
<evidence type="ECO:0000256" key="3">
    <source>
        <dbReference type="ARBA" id="ARBA00019618"/>
    </source>
</evidence>
<keyword evidence="5 11" id="KW-0805">Transcription regulation</keyword>
<evidence type="ECO:0000313" key="17">
    <source>
        <dbReference type="Proteomes" id="UP000770015"/>
    </source>
</evidence>
<comment type="subcellular location">
    <subcellularLocation>
        <location evidence="1 11">Nucleus</location>
    </subcellularLocation>
</comment>
<comment type="caution">
    <text evidence="16">The sequence shown here is derived from an EMBL/GenBank/DDBJ whole genome shotgun (WGS) entry which is preliminary data.</text>
</comment>
<evidence type="ECO:0000256" key="8">
    <source>
        <dbReference type="ARBA" id="ARBA00023242"/>
    </source>
</evidence>
<reference evidence="16" key="1">
    <citation type="journal article" date="2021" name="Nat. Commun.">
        <title>Genetic determinants of endophytism in the Arabidopsis root mycobiome.</title>
        <authorList>
            <person name="Mesny F."/>
            <person name="Miyauchi S."/>
            <person name="Thiergart T."/>
            <person name="Pickel B."/>
            <person name="Atanasova L."/>
            <person name="Karlsson M."/>
            <person name="Huettel B."/>
            <person name="Barry K.W."/>
            <person name="Haridas S."/>
            <person name="Chen C."/>
            <person name="Bauer D."/>
            <person name="Andreopoulos W."/>
            <person name="Pangilinan J."/>
            <person name="LaButti K."/>
            <person name="Riley R."/>
            <person name="Lipzen A."/>
            <person name="Clum A."/>
            <person name="Drula E."/>
            <person name="Henrissat B."/>
            <person name="Kohler A."/>
            <person name="Grigoriev I.V."/>
            <person name="Martin F.M."/>
            <person name="Hacquard S."/>
        </authorList>
    </citation>
    <scope>NUCLEOTIDE SEQUENCE</scope>
    <source>
        <strain evidence="16">MPI-SDFR-AT-0117</strain>
    </source>
</reference>
<proteinExistence type="inferred from homology"/>
<sequence>MDISDYETNVISVNGIKSIAFQVYEPTTDQAQSLSSIIFDTDNSLRHAGRIFYFDTVRRALWHFYLANNDEPTPEAGHEDGLGPEVTIAGTTLALVEHGSFEPLNLFKGRMPAPGTAGTPTGTAANTSTPDQSQRVIAGPNPPDADKIISVSTMSNRSSSTTVKDAYERFITALLSTTSMAFCRRMGAVPLNPSTVLLDPKTTRHPALKSTGVGGAALLGTFRTYLTTTGSLVIGLSLSFSEGIIPLTEAHGSGQPAFATQVLAAPFGVLGTYQGLATGAMPENLGQTPDTRVWRPRQGADSRSSQWRDMCTSILRGRGVPSEILDECTWIALQLPRRSLGDQNATGLATPASNTSTIISWPAVLCFRRRALDPHYGGDAEGRHGFSEDAADILSVVQQWFQATPDREESISLRRKAREAAASREAAAAATAAANNNAQPTAQSPVDPRRVGNATAAGAVYPTPPDGIQNPLGATPAAVMEGALSSPTAPPSLVAPVDMDIAMGNTTAPSEPEHWEPPPTKRDRGESFDGDNLFGDMGPDMFGGEDITDADFSFFDEEPEDGDMALSDIRALPVQEPMPAPEAAPIKPPPPKQPTRESSKEKMPPPSSPAFAKPEPRHARATATEEVKPPVNTNKPSAGVKRDSSPFDPDTVFKKVRASLSQPRPTEGSAVNGRKGSVYDGIEFDPGLPLANKKYEAGGRFDCTYLPPQSEPNRMPTTDYLKRHGKQNRKNSKVLDPTSALIRSFNGTLGPNTFQGSPDKAEEVQSDADDISIDSDLDDTPEPTEDPASPMKGSAKRFNLDDDVASHVTSLRDAESVVEDSDPSLALELPRIARVEAPSMSVTRYFDTPEPASIDIVLSDEEAITVAQILTEQVVSGNICIHGARQGLNGTLQSSEMRRHLSVLARTLGADLRESLPSALTPLSPCSLKKVVEVADIPLFGPSSRFVPRPVPSRDPNAEPPKPSNLYPIPVPHLELKRMETKLSVLPASVPFWETMGLGPSPGPKEITAVCVFPGAEGLDELAASFLEQIRHTYEFLKLGPFDLLASESHAIAGGLVPWDASVSMTPLSADGPFNSPALHERMKDLNEGILAAGTSKKNFVVFFAYSPSYPESIVETCAAFQQLFEMQKKSLADKKKQPDNELVLQLVPINALTSILGTCSSDPEETIRMALETYDRCTLFGGPMPAPSIVLEQTLPRSIDFRLNNNGSSSLMHENTCIHIAYAQSVDERWITAAWTDNRGSQQMTASYNLGRKGKPLSSPMNEIMHEIWETTHDLISRWKVHWRVVITKSGHMDQKEIDFWIALGETESVASISLTLISVDTDPSLQLLPANVRVPPGTSGSFYTTPVSTPQPSTMSPDQIGTPATPMKDVIPTGAPTPGSMDGTNEPADGDAILVDVTDQTWGAILSHRLSTSSSPGDLGSALVSGYLVKRGGTNAEDPPVVMEVNILRNDGNPRAHDALMREMLSYFRGLGTLARARGMVDRETDIRPWHVAAAEKGVQALYLLM</sequence>
<keyword evidence="6 11" id="KW-0010">Activator</keyword>
<comment type="similarity">
    <text evidence="2 11">Belongs to the Mediator complex subunit 13 family.</text>
</comment>
<feature type="compositionally biased region" description="Basic and acidic residues" evidence="12">
    <location>
        <begin position="614"/>
        <end position="628"/>
    </location>
</feature>
<evidence type="ECO:0000256" key="6">
    <source>
        <dbReference type="ARBA" id="ARBA00023159"/>
    </source>
</evidence>
<feature type="compositionally biased region" description="Pro residues" evidence="12">
    <location>
        <begin position="576"/>
        <end position="593"/>
    </location>
</feature>
<feature type="compositionally biased region" description="Low complexity" evidence="12">
    <location>
        <begin position="423"/>
        <end position="445"/>
    </location>
</feature>
<feature type="compositionally biased region" description="Low complexity" evidence="12">
    <location>
        <begin position="112"/>
        <end position="130"/>
    </location>
</feature>
<evidence type="ECO:0000259" key="13">
    <source>
        <dbReference type="Pfam" id="PF06333"/>
    </source>
</evidence>
<feature type="domain" description="Mediator complex subunit Med13 N-terminal" evidence="14">
    <location>
        <begin position="4"/>
        <end position="370"/>
    </location>
</feature>
<dbReference type="GO" id="GO:0045944">
    <property type="term" value="P:positive regulation of transcription by RNA polymerase II"/>
    <property type="evidence" value="ECO:0007669"/>
    <property type="project" value="TreeGrafter"/>
</dbReference>
<dbReference type="GO" id="GO:0016592">
    <property type="term" value="C:mediator complex"/>
    <property type="evidence" value="ECO:0007669"/>
    <property type="project" value="InterPro"/>
</dbReference>
<feature type="domain" description="Mediator complex subunit Med13 C-terminal" evidence="13">
    <location>
        <begin position="1186"/>
        <end position="1497"/>
    </location>
</feature>
<dbReference type="EMBL" id="JAGSXJ010000042">
    <property type="protein sequence ID" value="KAH6663611.1"/>
    <property type="molecule type" value="Genomic_DNA"/>
</dbReference>
<evidence type="ECO:0000256" key="7">
    <source>
        <dbReference type="ARBA" id="ARBA00023163"/>
    </source>
</evidence>
<dbReference type="GO" id="GO:0003713">
    <property type="term" value="F:transcription coactivator activity"/>
    <property type="evidence" value="ECO:0007669"/>
    <property type="project" value="TreeGrafter"/>
</dbReference>
<evidence type="ECO:0000256" key="10">
    <source>
        <dbReference type="ARBA" id="ARBA00032008"/>
    </source>
</evidence>
<evidence type="ECO:0000256" key="9">
    <source>
        <dbReference type="ARBA" id="ARBA00025661"/>
    </source>
</evidence>
<feature type="region of interest" description="Disordered" evidence="12">
    <location>
        <begin position="111"/>
        <end position="146"/>
    </location>
</feature>
<evidence type="ECO:0000256" key="1">
    <source>
        <dbReference type="ARBA" id="ARBA00004123"/>
    </source>
</evidence>
<gene>
    <name evidence="16" type="ORF">F5X68DRAFT_237469</name>
</gene>
<organism evidence="16 17">
    <name type="scientific">Plectosphaerella plurivora</name>
    <dbReference type="NCBI Taxonomy" id="936078"/>
    <lineage>
        <taxon>Eukaryota</taxon>
        <taxon>Fungi</taxon>
        <taxon>Dikarya</taxon>
        <taxon>Ascomycota</taxon>
        <taxon>Pezizomycotina</taxon>
        <taxon>Sordariomycetes</taxon>
        <taxon>Hypocreomycetidae</taxon>
        <taxon>Glomerellales</taxon>
        <taxon>Plectosphaerellaceae</taxon>
        <taxon>Plectosphaerella</taxon>
    </lineage>
</organism>
<feature type="compositionally biased region" description="Basic and acidic residues" evidence="12">
    <location>
        <begin position="511"/>
        <end position="527"/>
    </location>
</feature>
<dbReference type="Pfam" id="PF18296">
    <property type="entry name" value="MID_MedPIWI"/>
    <property type="match status" value="1"/>
</dbReference>
<keyword evidence="8 11" id="KW-0539">Nucleus</keyword>
<feature type="region of interest" description="Disordered" evidence="12">
    <location>
        <begin position="566"/>
        <end position="686"/>
    </location>
</feature>
<feature type="region of interest" description="Disordered" evidence="12">
    <location>
        <begin position="282"/>
        <end position="301"/>
    </location>
</feature>
<feature type="compositionally biased region" description="Polar residues" evidence="12">
    <location>
        <begin position="746"/>
        <end position="756"/>
    </location>
</feature>
<dbReference type="Pfam" id="PF11597">
    <property type="entry name" value="Med13_N"/>
    <property type="match status" value="1"/>
</dbReference>
<keyword evidence="7 11" id="KW-0804">Transcription</keyword>
<evidence type="ECO:0000256" key="12">
    <source>
        <dbReference type="SAM" id="MobiDB-lite"/>
    </source>
</evidence>
<evidence type="ECO:0000256" key="11">
    <source>
        <dbReference type="RuleBase" id="RU364134"/>
    </source>
</evidence>
<dbReference type="InterPro" id="IPR009401">
    <property type="entry name" value="Med13_C"/>
</dbReference>
<dbReference type="OrthoDB" id="103819at2759"/>
<protein>
    <recommendedName>
        <fullName evidence="3 11">Mediator of RNA polymerase II transcription subunit 13</fullName>
    </recommendedName>
    <alternativeName>
        <fullName evidence="10 11">Mediator complex subunit 13</fullName>
    </alternativeName>
</protein>
<feature type="compositionally biased region" description="Acidic residues" evidence="12">
    <location>
        <begin position="764"/>
        <end position="785"/>
    </location>
</feature>
<feature type="compositionally biased region" description="Basic residues" evidence="12">
    <location>
        <begin position="723"/>
        <end position="732"/>
    </location>
</feature>
<name>A0A9P8V0M0_9PEZI</name>
<evidence type="ECO:0000259" key="14">
    <source>
        <dbReference type="Pfam" id="PF11597"/>
    </source>
</evidence>
<dbReference type="PANTHER" id="PTHR48249:SF3">
    <property type="entry name" value="MEDIATOR OF RNA POLYMERASE II TRANSCRIPTION SUBUNIT 13"/>
    <property type="match status" value="1"/>
</dbReference>
<comment type="subunit">
    <text evidence="11">Component of the SRB8-11 complex, which itself associates with the Mediator complex.</text>
</comment>
<feature type="region of interest" description="Disordered" evidence="12">
    <location>
        <begin position="505"/>
        <end position="529"/>
    </location>
</feature>
<dbReference type="InterPro" id="IPR021643">
    <property type="entry name" value="Mediator_Med13_N"/>
</dbReference>
<dbReference type="InterPro" id="IPR051139">
    <property type="entry name" value="Mediator_complx_sub13"/>
</dbReference>
<feature type="region of interest" description="Disordered" evidence="12">
    <location>
        <begin position="703"/>
        <end position="734"/>
    </location>
</feature>
<evidence type="ECO:0000256" key="5">
    <source>
        <dbReference type="ARBA" id="ARBA00023015"/>
    </source>
</evidence>
<evidence type="ECO:0000256" key="4">
    <source>
        <dbReference type="ARBA" id="ARBA00022491"/>
    </source>
</evidence>
<evidence type="ECO:0000313" key="16">
    <source>
        <dbReference type="EMBL" id="KAH6663611.1"/>
    </source>
</evidence>
<dbReference type="InterPro" id="IPR041285">
    <property type="entry name" value="MID_MedPIWI"/>
</dbReference>
<evidence type="ECO:0000256" key="2">
    <source>
        <dbReference type="ARBA" id="ARBA00009354"/>
    </source>
</evidence>
<evidence type="ECO:0000259" key="15">
    <source>
        <dbReference type="Pfam" id="PF18296"/>
    </source>
</evidence>
<dbReference type="Pfam" id="PF06333">
    <property type="entry name" value="Med13_C"/>
    <property type="match status" value="1"/>
</dbReference>
<dbReference type="PANTHER" id="PTHR48249">
    <property type="entry name" value="MEDIATOR OF RNA POLYMERASE II TRANSCRIPTION SUBUNIT 13"/>
    <property type="match status" value="1"/>
</dbReference>
<keyword evidence="17" id="KW-1185">Reference proteome</keyword>